<dbReference type="Gramene" id="ONK71081">
    <property type="protein sequence ID" value="ONK71081"/>
    <property type="gene ID" value="A4U43_C04F4520"/>
</dbReference>
<dbReference type="SUPFAM" id="SSF48452">
    <property type="entry name" value="TPR-like"/>
    <property type="match status" value="1"/>
</dbReference>
<dbReference type="Proteomes" id="UP000243459">
    <property type="component" value="Chromosome 4"/>
</dbReference>
<dbReference type="PANTHER" id="PTHR36350:SF3">
    <property type="entry name" value="TRANSMEMBRANE PROTEIN"/>
    <property type="match status" value="1"/>
</dbReference>
<dbReference type="Pfam" id="PF13174">
    <property type="entry name" value="TPR_6"/>
    <property type="match status" value="1"/>
</dbReference>
<dbReference type="EMBL" id="CM007384">
    <property type="protein sequence ID" value="ONK71081.1"/>
    <property type="molecule type" value="Genomic_DNA"/>
</dbReference>
<evidence type="ECO:0000313" key="3">
    <source>
        <dbReference type="EMBL" id="ONK71081.1"/>
    </source>
</evidence>
<accession>A0A5P1F372</accession>
<dbReference type="OrthoDB" id="1856606at2759"/>
<dbReference type="InterPro" id="IPR019734">
    <property type="entry name" value="TPR_rpt"/>
</dbReference>
<dbReference type="GO" id="GO:0009658">
    <property type="term" value="P:chloroplast organization"/>
    <property type="evidence" value="ECO:0007669"/>
    <property type="project" value="EnsemblPlants"/>
</dbReference>
<keyword evidence="4" id="KW-1185">Reference proteome</keyword>
<dbReference type="AlphaFoldDB" id="A0A5P1F372"/>
<reference evidence="4" key="1">
    <citation type="journal article" date="2017" name="Nat. Commun.">
        <title>The asparagus genome sheds light on the origin and evolution of a young Y chromosome.</title>
        <authorList>
            <person name="Harkess A."/>
            <person name="Zhou J."/>
            <person name="Xu C."/>
            <person name="Bowers J.E."/>
            <person name="Van der Hulst R."/>
            <person name="Ayyampalayam S."/>
            <person name="Mercati F."/>
            <person name="Riccardi P."/>
            <person name="McKain M.R."/>
            <person name="Kakrana A."/>
            <person name="Tang H."/>
            <person name="Ray J."/>
            <person name="Groenendijk J."/>
            <person name="Arikit S."/>
            <person name="Mathioni S.M."/>
            <person name="Nakano M."/>
            <person name="Shan H."/>
            <person name="Telgmann-Rauber A."/>
            <person name="Kanno A."/>
            <person name="Yue Z."/>
            <person name="Chen H."/>
            <person name="Li W."/>
            <person name="Chen Y."/>
            <person name="Xu X."/>
            <person name="Zhang Y."/>
            <person name="Luo S."/>
            <person name="Chen H."/>
            <person name="Gao J."/>
            <person name="Mao Z."/>
            <person name="Pires J.C."/>
            <person name="Luo M."/>
            <person name="Kudrna D."/>
            <person name="Wing R.A."/>
            <person name="Meyers B.C."/>
            <person name="Yi K."/>
            <person name="Kong H."/>
            <person name="Lavrijsen P."/>
            <person name="Sunseri F."/>
            <person name="Falavigna A."/>
            <person name="Ye Y."/>
            <person name="Leebens-Mack J.H."/>
            <person name="Chen G."/>
        </authorList>
    </citation>
    <scope>NUCLEOTIDE SEQUENCE [LARGE SCALE GENOMIC DNA]</scope>
    <source>
        <strain evidence="4">cv. DH0086</strain>
    </source>
</reference>
<organism evidence="3 4">
    <name type="scientific">Asparagus officinalis</name>
    <name type="common">Garden asparagus</name>
    <dbReference type="NCBI Taxonomy" id="4686"/>
    <lineage>
        <taxon>Eukaryota</taxon>
        <taxon>Viridiplantae</taxon>
        <taxon>Streptophyta</taxon>
        <taxon>Embryophyta</taxon>
        <taxon>Tracheophyta</taxon>
        <taxon>Spermatophyta</taxon>
        <taxon>Magnoliopsida</taxon>
        <taxon>Liliopsida</taxon>
        <taxon>Asparagales</taxon>
        <taxon>Asparagaceae</taxon>
        <taxon>Asparagoideae</taxon>
        <taxon>Asparagus</taxon>
    </lineage>
</organism>
<dbReference type="InterPro" id="IPR011990">
    <property type="entry name" value="TPR-like_helical_dom_sf"/>
</dbReference>
<feature type="coiled-coil region" evidence="1">
    <location>
        <begin position="190"/>
        <end position="280"/>
    </location>
</feature>
<gene>
    <name evidence="3" type="ORF">A4U43_C04F4520</name>
</gene>
<protein>
    <submittedName>
        <fullName evidence="3">Uncharacterized protein</fullName>
    </submittedName>
</protein>
<evidence type="ECO:0000313" key="4">
    <source>
        <dbReference type="Proteomes" id="UP000243459"/>
    </source>
</evidence>
<keyword evidence="1" id="KW-0175">Coiled coil</keyword>
<name>A0A5P1F372_ASPOF</name>
<dbReference type="SMART" id="SM00028">
    <property type="entry name" value="TPR"/>
    <property type="match status" value="4"/>
</dbReference>
<evidence type="ECO:0000256" key="1">
    <source>
        <dbReference type="SAM" id="Coils"/>
    </source>
</evidence>
<proteinExistence type="predicted"/>
<feature type="region of interest" description="Disordered" evidence="2">
    <location>
        <begin position="35"/>
        <end position="55"/>
    </location>
</feature>
<dbReference type="PANTHER" id="PTHR36350">
    <property type="entry name" value="TRANSMEMBRANE PROTEIN"/>
    <property type="match status" value="1"/>
</dbReference>
<dbReference type="GO" id="GO:0009507">
    <property type="term" value="C:chloroplast"/>
    <property type="evidence" value="ECO:0007669"/>
    <property type="project" value="EnsemblPlants"/>
</dbReference>
<sequence>MDCLISSTPIHFENLLISPFRPPIKTITLNPRTSKISSLRASSTSNPNPSPNPIVKSVKTAASAAIVLSAASASFLSGRLPARADPVVQETESEAETRTETIEFSSETINSLKALVYQKLEEGEDSEALTILNRLISYQPSTVEWKFLAARILNEMGEANESRKLYEEILAIDPLLFEALFENAVLMDRCGEGEAVIERLEQALEIARSEENEKSARDVRLIMAQIKYLQKNVDEALEDYEELIKEDSKDYRPYFCQGVILSLLERNKEAKEKFAKYKELAPAKFEVDAYLQTSLSRAKIIGTED</sequence>
<evidence type="ECO:0000256" key="2">
    <source>
        <dbReference type="SAM" id="MobiDB-lite"/>
    </source>
</evidence>
<dbReference type="Gene3D" id="1.25.40.10">
    <property type="entry name" value="Tetratricopeptide repeat domain"/>
    <property type="match status" value="2"/>
</dbReference>
<dbReference type="OMA" id="SQPRNRW"/>